<gene>
    <name evidence="1" type="ORF">PFHG_03198</name>
</gene>
<evidence type="ECO:0000313" key="1">
    <source>
        <dbReference type="EMBL" id="KOB61449.1"/>
    </source>
</evidence>
<dbReference type="KEGG" id="pfh:PFHG_03198"/>
<evidence type="ECO:0000313" key="2">
    <source>
        <dbReference type="Proteomes" id="UP000054289"/>
    </source>
</evidence>
<reference evidence="2" key="2">
    <citation type="submission" date="2006-03" db="EMBL/GenBank/DDBJ databases">
        <title>The genome sequence of the Plasmodium falciparum HB3.</title>
        <authorList>
            <consortium name="The Broad Institute Genome Sequencing Platform"/>
            <person name="Birren B."/>
            <person name="Lander E."/>
            <person name="Galagan J."/>
            <person name="Nusbaum C."/>
            <person name="Devon K."/>
            <person name="Henn M."/>
            <person name="Jaffe D."/>
            <person name="Butler J."/>
            <person name="Alvarez P."/>
            <person name="Gnerre S."/>
            <person name="Grabherr M."/>
            <person name="Kleber M."/>
            <person name="Mauceli E."/>
            <person name="Brockman W."/>
            <person name="MacCallum I.A."/>
            <person name="Rounsley S."/>
            <person name="Young S."/>
            <person name="LaButti K."/>
            <person name="Pushparaj V."/>
            <person name="DeCaprio D."/>
            <person name="Crawford M."/>
            <person name="Koehrsen M."/>
            <person name="Engels R."/>
            <person name="Montgomery P."/>
            <person name="Pearson M."/>
            <person name="Howarth C."/>
            <person name="Larson L."/>
            <person name="Luoma S."/>
            <person name="White J."/>
            <person name="Kodira C."/>
            <person name="Zeng Q."/>
            <person name="Oleary S."/>
            <person name="Yandava C."/>
            <person name="Alvarado L."/>
            <person name="Wirth D."/>
            <person name="Volkman S."/>
            <person name="Hartl D."/>
        </authorList>
    </citation>
    <scope>NUCLEOTIDE SEQUENCE [LARGE SCALE GENOMIC DNA]</scope>
</reference>
<dbReference type="Proteomes" id="UP000054289">
    <property type="component" value="Unassembled WGS sequence"/>
</dbReference>
<accession>A0A0L7KEX7</accession>
<name>A0A0L7KEX7_PLAFX</name>
<dbReference type="EMBL" id="CH672003">
    <property type="protein sequence ID" value="KOB61449.1"/>
    <property type="molecule type" value="Genomic_DNA"/>
</dbReference>
<dbReference type="AlphaFoldDB" id="A0A0L7KEX7"/>
<organism evidence="1 2">
    <name type="scientific">Plasmodium falciparum (isolate HB3)</name>
    <dbReference type="NCBI Taxonomy" id="137071"/>
    <lineage>
        <taxon>Eukaryota</taxon>
        <taxon>Sar</taxon>
        <taxon>Alveolata</taxon>
        <taxon>Apicomplexa</taxon>
        <taxon>Aconoidasida</taxon>
        <taxon>Haemosporida</taxon>
        <taxon>Plasmodiidae</taxon>
        <taxon>Plasmodium</taxon>
        <taxon>Plasmodium (Laverania)</taxon>
    </lineage>
</organism>
<protein>
    <submittedName>
        <fullName evidence="1">Uncharacterized protein</fullName>
    </submittedName>
</protein>
<reference evidence="1 2" key="1">
    <citation type="submission" date="2006-03" db="EMBL/GenBank/DDBJ databases">
        <title>Annotation of Plasmodium falciparum HB3.</title>
        <authorList>
            <consortium name="The Broad Institute Genome Sequencing Platform"/>
            <person name="Volkman S.K."/>
            <person name="Neafsey D.E."/>
            <person name="Dash A.P."/>
            <person name="Chitnis C.E."/>
            <person name="Hartl D.L."/>
            <person name="Young S.K."/>
            <person name="Zeng Q."/>
            <person name="Koehrsen M."/>
            <person name="Alvarado L."/>
            <person name="Berlin A."/>
            <person name="Borenstein D."/>
            <person name="Chapman S.B."/>
            <person name="Chen Z."/>
            <person name="Engels R."/>
            <person name="Freedman E."/>
            <person name="Gellesch M."/>
            <person name="Goldberg J."/>
            <person name="Griggs A."/>
            <person name="Gujja S."/>
            <person name="Heilman E.R."/>
            <person name="Heiman D.I."/>
            <person name="Howarth C."/>
            <person name="Jen D."/>
            <person name="Larson L."/>
            <person name="Mehta T."/>
            <person name="Neiman D."/>
            <person name="Park D."/>
            <person name="Pearson M."/>
            <person name="Roberts A."/>
            <person name="Saif S."/>
            <person name="Shea T."/>
            <person name="Shenoy N."/>
            <person name="Sisk P."/>
            <person name="Stolte C."/>
            <person name="Sykes S."/>
            <person name="Walk T."/>
            <person name="White J."/>
            <person name="Yandava C."/>
            <person name="Haas B."/>
            <person name="Henn M.R."/>
            <person name="Nusbaum C."/>
            <person name="Birren B."/>
        </authorList>
    </citation>
    <scope>NUCLEOTIDE SEQUENCE [LARGE SCALE GENOMIC DNA]</scope>
    <source>
        <strain evidence="1">HB3</strain>
    </source>
</reference>
<dbReference type="OrthoDB" id="336729at2759"/>
<proteinExistence type="predicted"/>
<dbReference type="OMA" id="DIIEYPC"/>
<sequence>MNILRNYVKKKYIRTKYRLCVIDRRYKLFSSGIPLVFMNYKDSHICVLVKYISFGCSNFCTNKIEENFCDDDEINEIQKDDNDIYTWKLKNLIGNVFIGKVLYVGNNFNNILKGKDVIGIFTLNSKIHKDNILVPYHDVIEYTNIKMKNDEFLCATFRLFYESYICLSVIKNVIKENYIAIFTHDIIQILPFLKLLIIQKYSILIFLSKDNFNQSIIQKKLEEFHITKESIEKQISLFSIDTNIPEHVHNITNNLGIKTILIYPNINIDINILKKYVFTISALNANIIFTYQVDYLNPQECKLLYNKGITIHFFNITNYVHYDYFKRVEAFNYTLLSILNKDIDIPQVSINRKYFTNMDEILSSTFSSIETYDVYVNKNLDDEKDHS</sequence>